<name>A0A172TDZ5_9BACL</name>
<evidence type="ECO:0000259" key="8">
    <source>
        <dbReference type="PROSITE" id="PS50928"/>
    </source>
</evidence>
<dbReference type="KEGG" id="pswu:SY83_01555"/>
<evidence type="ECO:0000313" key="10">
    <source>
        <dbReference type="Proteomes" id="UP000076927"/>
    </source>
</evidence>
<dbReference type="OrthoDB" id="9785836at2"/>
<feature type="transmembrane region" description="Helical" evidence="7">
    <location>
        <begin position="221"/>
        <end position="246"/>
    </location>
</feature>
<evidence type="ECO:0000256" key="4">
    <source>
        <dbReference type="ARBA" id="ARBA00022692"/>
    </source>
</evidence>
<feature type="transmembrane region" description="Helical" evidence="7">
    <location>
        <begin position="21"/>
        <end position="40"/>
    </location>
</feature>
<keyword evidence="10" id="KW-1185">Reference proteome</keyword>
<dbReference type="GO" id="GO:0055085">
    <property type="term" value="P:transmembrane transport"/>
    <property type="evidence" value="ECO:0007669"/>
    <property type="project" value="InterPro"/>
</dbReference>
<protein>
    <submittedName>
        <fullName evidence="9">Sugar ABC transporter permease</fullName>
    </submittedName>
</protein>
<dbReference type="PANTHER" id="PTHR30193:SF44">
    <property type="entry name" value="LACTOSE TRANSPORT SYSTEM PERMEASE PROTEIN LACF"/>
    <property type="match status" value="1"/>
</dbReference>
<dbReference type="Gene3D" id="1.10.3720.10">
    <property type="entry name" value="MetI-like"/>
    <property type="match status" value="1"/>
</dbReference>
<accession>A0A172TDZ5</accession>
<dbReference type="AlphaFoldDB" id="A0A172TDZ5"/>
<comment type="similarity">
    <text evidence="7">Belongs to the binding-protein-dependent transport system permease family.</text>
</comment>
<dbReference type="RefSeq" id="WP_068603606.1">
    <property type="nucleotide sequence ID" value="NZ_CP011388.1"/>
</dbReference>
<dbReference type="Proteomes" id="UP000076927">
    <property type="component" value="Chromosome"/>
</dbReference>
<evidence type="ECO:0000256" key="3">
    <source>
        <dbReference type="ARBA" id="ARBA00022475"/>
    </source>
</evidence>
<organism evidence="9 10">
    <name type="scientific">Paenibacillus swuensis</name>
    <dbReference type="NCBI Taxonomy" id="1178515"/>
    <lineage>
        <taxon>Bacteria</taxon>
        <taxon>Bacillati</taxon>
        <taxon>Bacillota</taxon>
        <taxon>Bacilli</taxon>
        <taxon>Bacillales</taxon>
        <taxon>Paenibacillaceae</taxon>
        <taxon>Paenibacillus</taxon>
    </lineage>
</organism>
<dbReference type="EMBL" id="CP011388">
    <property type="protein sequence ID" value="ANE45230.1"/>
    <property type="molecule type" value="Genomic_DNA"/>
</dbReference>
<dbReference type="SUPFAM" id="SSF161098">
    <property type="entry name" value="MetI-like"/>
    <property type="match status" value="1"/>
</dbReference>
<feature type="transmembrane region" description="Helical" evidence="7">
    <location>
        <begin position="177"/>
        <end position="200"/>
    </location>
</feature>
<keyword evidence="4 7" id="KW-0812">Transmembrane</keyword>
<evidence type="ECO:0000313" key="9">
    <source>
        <dbReference type="EMBL" id="ANE45230.1"/>
    </source>
</evidence>
<dbReference type="InterPro" id="IPR035906">
    <property type="entry name" value="MetI-like_sf"/>
</dbReference>
<dbReference type="CDD" id="cd06261">
    <property type="entry name" value="TM_PBP2"/>
    <property type="match status" value="1"/>
</dbReference>
<feature type="transmembrane region" description="Helical" evidence="7">
    <location>
        <begin position="283"/>
        <end position="308"/>
    </location>
</feature>
<keyword evidence="3" id="KW-1003">Cell membrane</keyword>
<feature type="domain" description="ABC transmembrane type-1" evidence="8">
    <location>
        <begin position="87"/>
        <end position="304"/>
    </location>
</feature>
<dbReference type="InterPro" id="IPR051393">
    <property type="entry name" value="ABC_transporter_permease"/>
</dbReference>
<keyword evidence="6 7" id="KW-0472">Membrane</keyword>
<evidence type="ECO:0000256" key="6">
    <source>
        <dbReference type="ARBA" id="ARBA00023136"/>
    </source>
</evidence>
<gene>
    <name evidence="9" type="ORF">SY83_01555</name>
</gene>
<feature type="transmembrane region" description="Helical" evidence="7">
    <location>
        <begin position="123"/>
        <end position="147"/>
    </location>
</feature>
<comment type="subcellular location">
    <subcellularLocation>
        <location evidence="1 7">Cell membrane</location>
        <topology evidence="1 7">Multi-pass membrane protein</topology>
    </subcellularLocation>
</comment>
<proteinExistence type="inferred from homology"/>
<evidence type="ECO:0000256" key="2">
    <source>
        <dbReference type="ARBA" id="ARBA00022448"/>
    </source>
</evidence>
<dbReference type="PATRIC" id="fig|1178515.4.peg.287"/>
<keyword evidence="2 7" id="KW-0813">Transport</keyword>
<reference evidence="9 10" key="1">
    <citation type="submission" date="2015-01" db="EMBL/GenBank/DDBJ databases">
        <title>Paenibacillus swuensis/DY6/whole genome sequencing.</title>
        <authorList>
            <person name="Kim M.K."/>
            <person name="Srinivasan S."/>
            <person name="Lee J.-J."/>
        </authorList>
    </citation>
    <scope>NUCLEOTIDE SEQUENCE [LARGE SCALE GENOMIC DNA]</scope>
    <source>
        <strain evidence="9 10">DY6</strain>
    </source>
</reference>
<dbReference type="STRING" id="1178515.SY83_01555"/>
<dbReference type="Pfam" id="PF00528">
    <property type="entry name" value="BPD_transp_1"/>
    <property type="match status" value="1"/>
</dbReference>
<sequence length="318" mass="36165">MQKTRRAGALSGFLKELIKNKALFLMLLPGLLLMLINNYIPMVGVFIAFKNIKYSAGNFIVNLINSENVGFKNFEYFTKGTAAYEVTRNTVLYNLAFISLGLIFSVGLAIALNEIRNRRLMKFYQNVTFLPFFLSWVVVSYLVYAFLNPAQGYANMILNQLGFADIDWYTEPGRWPIILIIVNLWKNVGYSMVLYLAAIMGINRDYYEAAEIDGANRWKQIIYITIPFLKPLMVTLTLLAIGKIFYSDFGLFFQITRNNGPLYSTTQTLDTFVYNSLIKMGDIGMASAAGLYQAVIGFVLVVFTNMLVKRYSKDNALF</sequence>
<dbReference type="GO" id="GO:0005886">
    <property type="term" value="C:plasma membrane"/>
    <property type="evidence" value="ECO:0007669"/>
    <property type="project" value="UniProtKB-SubCell"/>
</dbReference>
<evidence type="ECO:0000256" key="1">
    <source>
        <dbReference type="ARBA" id="ARBA00004651"/>
    </source>
</evidence>
<keyword evidence="5 7" id="KW-1133">Transmembrane helix</keyword>
<evidence type="ECO:0000256" key="7">
    <source>
        <dbReference type="RuleBase" id="RU363032"/>
    </source>
</evidence>
<dbReference type="PROSITE" id="PS50928">
    <property type="entry name" value="ABC_TM1"/>
    <property type="match status" value="1"/>
</dbReference>
<dbReference type="PANTHER" id="PTHR30193">
    <property type="entry name" value="ABC TRANSPORTER PERMEASE PROTEIN"/>
    <property type="match status" value="1"/>
</dbReference>
<evidence type="ECO:0000256" key="5">
    <source>
        <dbReference type="ARBA" id="ARBA00022989"/>
    </source>
</evidence>
<feature type="transmembrane region" description="Helical" evidence="7">
    <location>
        <begin position="91"/>
        <end position="111"/>
    </location>
</feature>
<dbReference type="InterPro" id="IPR000515">
    <property type="entry name" value="MetI-like"/>
</dbReference>